<name>Q23U14_TETTS</name>
<evidence type="ECO:0000256" key="5">
    <source>
        <dbReference type="SAM" id="MobiDB-lite"/>
    </source>
</evidence>
<feature type="compositionally biased region" description="Acidic residues" evidence="5">
    <location>
        <begin position="255"/>
        <end position="266"/>
    </location>
</feature>
<dbReference type="Gene3D" id="1.10.20.10">
    <property type="entry name" value="Histone, subunit A"/>
    <property type="match status" value="1"/>
</dbReference>
<dbReference type="GO" id="GO:0046982">
    <property type="term" value="F:protein heterodimerization activity"/>
    <property type="evidence" value="ECO:0007669"/>
    <property type="project" value="InterPro"/>
</dbReference>
<keyword evidence="2" id="KW-0805">Transcription regulation</keyword>
<dbReference type="CDD" id="cd00076">
    <property type="entry name" value="HFD_SF"/>
    <property type="match status" value="1"/>
</dbReference>
<evidence type="ECO:0000256" key="2">
    <source>
        <dbReference type="ARBA" id="ARBA00023015"/>
    </source>
</evidence>
<dbReference type="SMART" id="SM00576">
    <property type="entry name" value="BTP"/>
    <property type="match status" value="1"/>
</dbReference>
<dbReference type="HOGENOM" id="CLU_1036185_0_0_1"/>
<dbReference type="InterPro" id="IPR009072">
    <property type="entry name" value="Histone-fold"/>
</dbReference>
<dbReference type="KEGG" id="tet:TTHERM_01197140"/>
<dbReference type="GO" id="GO:0005634">
    <property type="term" value="C:nucleus"/>
    <property type="evidence" value="ECO:0007669"/>
    <property type="project" value="UniProtKB-SubCell"/>
</dbReference>
<evidence type="ECO:0000313" key="7">
    <source>
        <dbReference type="EMBL" id="EAS00035.3"/>
    </source>
</evidence>
<keyword evidence="8" id="KW-1185">Reference proteome</keyword>
<reference evidence="8" key="1">
    <citation type="journal article" date="2006" name="PLoS Biol.">
        <title>Macronuclear genome sequence of the ciliate Tetrahymena thermophila, a model eukaryote.</title>
        <authorList>
            <person name="Eisen J.A."/>
            <person name="Coyne R.S."/>
            <person name="Wu M."/>
            <person name="Wu D."/>
            <person name="Thiagarajan M."/>
            <person name="Wortman J.R."/>
            <person name="Badger J.H."/>
            <person name="Ren Q."/>
            <person name="Amedeo P."/>
            <person name="Jones K.M."/>
            <person name="Tallon L.J."/>
            <person name="Delcher A.L."/>
            <person name="Salzberg S.L."/>
            <person name="Silva J.C."/>
            <person name="Haas B.J."/>
            <person name="Majoros W.H."/>
            <person name="Farzad M."/>
            <person name="Carlton J.M."/>
            <person name="Smith R.K. Jr."/>
            <person name="Garg J."/>
            <person name="Pearlman R.E."/>
            <person name="Karrer K.M."/>
            <person name="Sun L."/>
            <person name="Manning G."/>
            <person name="Elde N.C."/>
            <person name="Turkewitz A.P."/>
            <person name="Asai D.J."/>
            <person name="Wilkes D.E."/>
            <person name="Wang Y."/>
            <person name="Cai H."/>
            <person name="Collins K."/>
            <person name="Stewart B.A."/>
            <person name="Lee S.R."/>
            <person name="Wilamowska K."/>
            <person name="Weinberg Z."/>
            <person name="Ruzzo W.L."/>
            <person name="Wloga D."/>
            <person name="Gaertig J."/>
            <person name="Frankel J."/>
            <person name="Tsao C.-C."/>
            <person name="Gorovsky M.A."/>
            <person name="Keeling P.J."/>
            <person name="Waller R.F."/>
            <person name="Patron N.J."/>
            <person name="Cherry J.M."/>
            <person name="Stover N.A."/>
            <person name="Krieger C.J."/>
            <person name="del Toro C."/>
            <person name="Ryder H.F."/>
            <person name="Williamson S.C."/>
            <person name="Barbeau R.A."/>
            <person name="Hamilton E.P."/>
            <person name="Orias E."/>
        </authorList>
    </citation>
    <scope>NUCLEOTIDE SEQUENCE [LARGE SCALE GENOMIC DNA]</scope>
    <source>
        <strain evidence="8">SB210</strain>
    </source>
</reference>
<dbReference type="Pfam" id="PF07524">
    <property type="entry name" value="Bromo_TP"/>
    <property type="match status" value="1"/>
</dbReference>
<dbReference type="AlphaFoldDB" id="Q23U14"/>
<dbReference type="InterPro" id="IPR006565">
    <property type="entry name" value="BTP"/>
</dbReference>
<dbReference type="GeneID" id="7824782"/>
<evidence type="ECO:0000256" key="4">
    <source>
        <dbReference type="ARBA" id="ARBA00023242"/>
    </source>
</evidence>
<keyword evidence="4" id="KW-0539">Nucleus</keyword>
<comment type="subcellular location">
    <subcellularLocation>
        <location evidence="1">Nucleus</location>
    </subcellularLocation>
</comment>
<proteinExistence type="predicted"/>
<accession>Q23U14</accession>
<evidence type="ECO:0000313" key="8">
    <source>
        <dbReference type="Proteomes" id="UP000009168"/>
    </source>
</evidence>
<feature type="domain" description="Bromodomain associated" evidence="6">
    <location>
        <begin position="17"/>
        <end position="94"/>
    </location>
</feature>
<feature type="compositionally biased region" description="Basic and acidic residues" evidence="5">
    <location>
        <begin position="188"/>
        <end position="206"/>
    </location>
</feature>
<gene>
    <name evidence="7" type="ORF">TTHERM_01197140</name>
</gene>
<sequence length="304" mass="35627">MQKQKQELTFSENKGHSDTNVKLMKIFLSQYLISVGFKKAQEHAINLLTDLLIKYIKKIGVKVKRITQLQGRNETNIFQLLFEVDTNMKITLNSILDYIGENQNKEVINKDNQGKEEIAKPKKENYFIRNLIKDIFQNESNNDIEEDREFTNIKKTEDTFEGLRAVEDVKNIKSLSESRSIMKLINRKQPELPKSKETEEQEGYKESDIKLLKAQQKRYFVSQLLRIRRPVEDLNKKRKLKEICDQEDQSKIPDAEDEKDGNDDGEMQIVEKSKKPEQKQVNTLNPFSIPSKKVKEIKLDDFSI</sequence>
<keyword evidence="3" id="KW-0804">Transcription</keyword>
<dbReference type="RefSeq" id="XP_001020281.3">
    <property type="nucleotide sequence ID" value="XM_001020281.3"/>
</dbReference>
<protein>
    <submittedName>
        <fullName evidence="7">Bromodomain associated protein</fullName>
    </submittedName>
</protein>
<evidence type="ECO:0000256" key="3">
    <source>
        <dbReference type="ARBA" id="ARBA00023163"/>
    </source>
</evidence>
<feature type="compositionally biased region" description="Basic and acidic residues" evidence="5">
    <location>
        <begin position="242"/>
        <end position="254"/>
    </location>
</feature>
<feature type="region of interest" description="Disordered" evidence="5">
    <location>
        <begin position="186"/>
        <end position="206"/>
    </location>
</feature>
<evidence type="ECO:0000256" key="1">
    <source>
        <dbReference type="ARBA" id="ARBA00004123"/>
    </source>
</evidence>
<evidence type="ECO:0000259" key="6">
    <source>
        <dbReference type="SMART" id="SM00576"/>
    </source>
</evidence>
<feature type="region of interest" description="Disordered" evidence="5">
    <location>
        <begin position="242"/>
        <end position="286"/>
    </location>
</feature>
<dbReference type="Proteomes" id="UP000009168">
    <property type="component" value="Unassembled WGS sequence"/>
</dbReference>
<dbReference type="InParanoid" id="Q23U14"/>
<dbReference type="EMBL" id="GG662631">
    <property type="protein sequence ID" value="EAS00035.3"/>
    <property type="molecule type" value="Genomic_DNA"/>
</dbReference>
<organism evidence="7 8">
    <name type="scientific">Tetrahymena thermophila (strain SB210)</name>
    <dbReference type="NCBI Taxonomy" id="312017"/>
    <lineage>
        <taxon>Eukaryota</taxon>
        <taxon>Sar</taxon>
        <taxon>Alveolata</taxon>
        <taxon>Ciliophora</taxon>
        <taxon>Intramacronucleata</taxon>
        <taxon>Oligohymenophorea</taxon>
        <taxon>Hymenostomatida</taxon>
        <taxon>Tetrahymenina</taxon>
        <taxon>Tetrahymenidae</taxon>
        <taxon>Tetrahymena</taxon>
    </lineage>
</organism>
<feature type="compositionally biased region" description="Basic and acidic residues" evidence="5">
    <location>
        <begin position="269"/>
        <end position="278"/>
    </location>
</feature>